<dbReference type="InterPro" id="IPR050406">
    <property type="entry name" value="FGGY_Carb_Kinase"/>
</dbReference>
<organism evidence="7">
    <name type="scientific">Tetraselmis sp. GSL018</name>
    <dbReference type="NCBI Taxonomy" id="582737"/>
    <lineage>
        <taxon>Eukaryota</taxon>
        <taxon>Viridiplantae</taxon>
        <taxon>Chlorophyta</taxon>
        <taxon>core chlorophytes</taxon>
        <taxon>Chlorodendrophyceae</taxon>
        <taxon>Chlorodendrales</taxon>
        <taxon>Chlorodendraceae</taxon>
        <taxon>Tetraselmis</taxon>
    </lineage>
</organism>
<feature type="compositionally biased region" description="Polar residues" evidence="4">
    <location>
        <begin position="512"/>
        <end position="530"/>
    </location>
</feature>
<dbReference type="InterPro" id="IPR000577">
    <property type="entry name" value="Carb_kinase_FGGY"/>
</dbReference>
<dbReference type="Pfam" id="PF02782">
    <property type="entry name" value="FGGY_C"/>
    <property type="match status" value="1"/>
</dbReference>
<evidence type="ECO:0000256" key="2">
    <source>
        <dbReference type="ARBA" id="ARBA00022679"/>
    </source>
</evidence>
<dbReference type="PIRSF" id="PIRSF000538">
    <property type="entry name" value="GlpK"/>
    <property type="match status" value="1"/>
</dbReference>
<feature type="compositionally biased region" description="Low complexity" evidence="4">
    <location>
        <begin position="483"/>
        <end position="496"/>
    </location>
</feature>
<feature type="domain" description="Carbohydrate kinase FGGY C-terminal" evidence="6">
    <location>
        <begin position="338"/>
        <end position="458"/>
    </location>
</feature>
<evidence type="ECO:0000259" key="6">
    <source>
        <dbReference type="Pfam" id="PF02782"/>
    </source>
</evidence>
<dbReference type="Gene3D" id="3.30.420.40">
    <property type="match status" value="2"/>
</dbReference>
<keyword evidence="2" id="KW-0808">Transferase</keyword>
<dbReference type="CDD" id="cd07805">
    <property type="entry name" value="ASKHA_NBD_FGGY_CvXK-like"/>
    <property type="match status" value="1"/>
</dbReference>
<evidence type="ECO:0000259" key="5">
    <source>
        <dbReference type="Pfam" id="PF00370"/>
    </source>
</evidence>
<dbReference type="GO" id="GO:0016301">
    <property type="term" value="F:kinase activity"/>
    <property type="evidence" value="ECO:0007669"/>
    <property type="project" value="UniProtKB-KW"/>
</dbReference>
<evidence type="ECO:0000313" key="7">
    <source>
        <dbReference type="EMBL" id="JAC71121.1"/>
    </source>
</evidence>
<protein>
    <submittedName>
        <fullName evidence="7">Glycerol kinase</fullName>
    </submittedName>
</protein>
<name>A0A061RKU9_9CHLO</name>
<feature type="domain" description="Carbohydrate kinase FGGY N-terminal" evidence="5">
    <location>
        <begin position="25"/>
        <end position="282"/>
    </location>
</feature>
<evidence type="ECO:0000256" key="4">
    <source>
        <dbReference type="SAM" id="MobiDB-lite"/>
    </source>
</evidence>
<dbReference type="PANTHER" id="PTHR43095:SF5">
    <property type="entry name" value="XYLULOSE KINASE"/>
    <property type="match status" value="1"/>
</dbReference>
<dbReference type="EMBL" id="GBEZ01015001">
    <property type="protein sequence ID" value="JAC71121.1"/>
    <property type="molecule type" value="Transcribed_RNA"/>
</dbReference>
<gene>
    <name evidence="7" type="primary">GLPK</name>
    <name evidence="7" type="ORF">TSPGSL018_2606</name>
</gene>
<dbReference type="PANTHER" id="PTHR43095">
    <property type="entry name" value="SUGAR KINASE"/>
    <property type="match status" value="1"/>
</dbReference>
<dbReference type="Pfam" id="PF00370">
    <property type="entry name" value="FGGY_N"/>
    <property type="match status" value="1"/>
</dbReference>
<dbReference type="GO" id="GO:0005975">
    <property type="term" value="P:carbohydrate metabolic process"/>
    <property type="evidence" value="ECO:0007669"/>
    <property type="project" value="InterPro"/>
</dbReference>
<dbReference type="AlphaFoldDB" id="A0A061RKU9"/>
<keyword evidence="3 7" id="KW-0418">Kinase</keyword>
<evidence type="ECO:0000256" key="1">
    <source>
        <dbReference type="ARBA" id="ARBA00009156"/>
    </source>
</evidence>
<proteinExistence type="inferred from homology"/>
<sequence>MPQVLAFAARAHSTIARSRVTAENVISLDVGTTALKAAAVTPTGKLLARVNIEYKHGARVGPAGAVEQHPDDWLQAACEAINAVVTATGNDSARNPRFGAIALTGQMQNLILVHKGRALRPALLYSDVRAQEEAESIEQSLGQKNIKGSLMNYKGAGSCFAKWLWLYNNEPAILSVADRILLGAHSYVAYRLTGRYAADLTTSSTTGLLRFGKSPEWATAEIERACPGLDVKQLPPLLASDKLSAPLDYLTTRGVEELGLPACLIGVPVFHGMGDVASTTIGTIGVEESSAEYIYLGTSGWIAACRQGMPTPGPEGLFELLHPSRGLLLRAASMTTAGGNAEWARRTILGIDSTHSDFDAAAAYAPVGSRGVLFLPHLQGERSPFTDPSARASFLNISSDTGQAELCRAVLEGVALGYRALAETLGLSQDGVLPMVGGGARSHLWTQIMADALGRPVLPLEDATRTPSLPADVLLRPSPGPAPGRAGAPPGSSSPGTQRQPSNQGRGPPMPTRSTSRFFAGSTPRSQTRG</sequence>
<dbReference type="InterPro" id="IPR018484">
    <property type="entry name" value="FGGY_N"/>
</dbReference>
<reference evidence="7" key="1">
    <citation type="submission" date="2014-05" db="EMBL/GenBank/DDBJ databases">
        <title>The transcriptome of the halophilic microalga Tetraselmis sp. GSL018 isolated from the Great Salt Lake, Utah.</title>
        <authorList>
            <person name="Jinkerson R.E."/>
            <person name="D'Adamo S."/>
            <person name="Posewitz M.C."/>
        </authorList>
    </citation>
    <scope>NUCLEOTIDE SEQUENCE</scope>
    <source>
        <strain evidence="7">GSL018</strain>
    </source>
</reference>
<dbReference type="InterPro" id="IPR018485">
    <property type="entry name" value="FGGY_C"/>
</dbReference>
<comment type="similarity">
    <text evidence="1">Belongs to the FGGY kinase family.</text>
</comment>
<dbReference type="InterPro" id="IPR043129">
    <property type="entry name" value="ATPase_NBD"/>
</dbReference>
<dbReference type="SUPFAM" id="SSF53067">
    <property type="entry name" value="Actin-like ATPase domain"/>
    <property type="match status" value="2"/>
</dbReference>
<accession>A0A061RKU9</accession>
<evidence type="ECO:0000256" key="3">
    <source>
        <dbReference type="ARBA" id="ARBA00022777"/>
    </source>
</evidence>
<feature type="region of interest" description="Disordered" evidence="4">
    <location>
        <begin position="468"/>
        <end position="530"/>
    </location>
</feature>